<name>A0A7C9EPL2_OPUST</name>
<feature type="region of interest" description="Disordered" evidence="1">
    <location>
        <begin position="103"/>
        <end position="123"/>
    </location>
</feature>
<dbReference type="EMBL" id="GISG01257728">
    <property type="protein sequence ID" value="MBA4673120.1"/>
    <property type="molecule type" value="Transcribed_RNA"/>
</dbReference>
<evidence type="ECO:0000313" key="2">
    <source>
        <dbReference type="EMBL" id="MBA4673120.1"/>
    </source>
</evidence>
<protein>
    <submittedName>
        <fullName evidence="2">Uncharacterized protein</fullName>
    </submittedName>
</protein>
<feature type="compositionally biased region" description="Basic and acidic residues" evidence="1">
    <location>
        <begin position="105"/>
        <end position="119"/>
    </location>
</feature>
<proteinExistence type="predicted"/>
<accession>A0A7C9EPL2</accession>
<dbReference type="AlphaFoldDB" id="A0A7C9EPL2"/>
<organism evidence="2">
    <name type="scientific">Opuntia streptacantha</name>
    <name type="common">Prickly pear cactus</name>
    <name type="synonym">Opuntia cardona</name>
    <dbReference type="NCBI Taxonomy" id="393608"/>
    <lineage>
        <taxon>Eukaryota</taxon>
        <taxon>Viridiplantae</taxon>
        <taxon>Streptophyta</taxon>
        <taxon>Embryophyta</taxon>
        <taxon>Tracheophyta</taxon>
        <taxon>Spermatophyta</taxon>
        <taxon>Magnoliopsida</taxon>
        <taxon>eudicotyledons</taxon>
        <taxon>Gunneridae</taxon>
        <taxon>Pentapetalae</taxon>
        <taxon>Caryophyllales</taxon>
        <taxon>Cactineae</taxon>
        <taxon>Cactaceae</taxon>
        <taxon>Opuntioideae</taxon>
        <taxon>Opuntia</taxon>
    </lineage>
</organism>
<reference evidence="2" key="1">
    <citation type="journal article" date="2013" name="J. Plant Res.">
        <title>Effect of fungi and light on seed germination of three Opuntia species from semiarid lands of central Mexico.</title>
        <authorList>
            <person name="Delgado-Sanchez P."/>
            <person name="Jimenez-Bremont J.F."/>
            <person name="Guerrero-Gonzalez Mde L."/>
            <person name="Flores J."/>
        </authorList>
    </citation>
    <scope>NUCLEOTIDE SEQUENCE</scope>
    <source>
        <tissue evidence="2">Cladode</tissue>
    </source>
</reference>
<sequence>MVLDLSGIFVNAVISQDRPQRSPVKFNHPFCPLLNQQIQQLVVLLARPIRGFFPQRSHWIQFLQLSGSTANQARDVVGPLVTSKQNGNGRRPAAHLGNFRHATHTTRELEKKRGRRPPDVGRVVGTSLRFTSSAAGGAGRRWQWRGRGSRG</sequence>
<evidence type="ECO:0000256" key="1">
    <source>
        <dbReference type="SAM" id="MobiDB-lite"/>
    </source>
</evidence>
<reference evidence="2" key="2">
    <citation type="submission" date="2020-07" db="EMBL/GenBank/DDBJ databases">
        <authorList>
            <person name="Vera ALvarez R."/>
            <person name="Arias-Moreno D.M."/>
            <person name="Jimenez-Jacinto V."/>
            <person name="Jimenez-Bremont J.F."/>
            <person name="Swaminathan K."/>
            <person name="Moose S.P."/>
            <person name="Guerrero-Gonzalez M.L."/>
            <person name="Marino-Ramirez L."/>
            <person name="Landsman D."/>
            <person name="Rodriguez-Kessler M."/>
            <person name="Delgado-Sanchez P."/>
        </authorList>
    </citation>
    <scope>NUCLEOTIDE SEQUENCE</scope>
    <source>
        <tissue evidence="2">Cladode</tissue>
    </source>
</reference>